<dbReference type="Proteomes" id="UP001574169">
    <property type="component" value="Unassembled WGS sequence"/>
</dbReference>
<proteinExistence type="predicted"/>
<comment type="caution">
    <text evidence="1">The sequence shown here is derived from an EMBL/GenBank/DDBJ whole genome shotgun (WGS) entry which is preliminary data.</text>
</comment>
<evidence type="ECO:0008006" key="3">
    <source>
        <dbReference type="Google" id="ProtNLM"/>
    </source>
</evidence>
<accession>A0ABV4TCT0</accession>
<dbReference type="RefSeq" id="WP_373406886.1">
    <property type="nucleotide sequence ID" value="NZ_JBCFQL010000011.1"/>
</dbReference>
<dbReference type="PROSITE" id="PS51257">
    <property type="entry name" value="PROKAR_LIPOPROTEIN"/>
    <property type="match status" value="1"/>
</dbReference>
<gene>
    <name evidence="1" type="ORF">AAGV28_11130</name>
</gene>
<name>A0ABV4TCT0_9FLAO</name>
<evidence type="ECO:0000313" key="1">
    <source>
        <dbReference type="EMBL" id="MFA9191919.1"/>
    </source>
</evidence>
<organism evidence="1 2">
    <name type="scientific">Flavobacterium zubiriense</name>
    <dbReference type="NCBI Taxonomy" id="3138075"/>
    <lineage>
        <taxon>Bacteria</taxon>
        <taxon>Pseudomonadati</taxon>
        <taxon>Bacteroidota</taxon>
        <taxon>Flavobacteriia</taxon>
        <taxon>Flavobacteriales</taxon>
        <taxon>Flavobacteriaceae</taxon>
        <taxon>Flavobacterium</taxon>
    </lineage>
</organism>
<reference evidence="1 2" key="1">
    <citation type="submission" date="2024-04" db="EMBL/GenBank/DDBJ databases">
        <title>New Clade of Flavobacterium.</title>
        <authorList>
            <person name="Matos L."/>
            <person name="Proenca D.N."/>
            <person name="Fransisco R.M."/>
            <person name="Chung A.P."/>
            <person name="Maccario L."/>
            <person name="Sorensen S.J."/>
            <person name="Morais P.V."/>
        </authorList>
    </citation>
    <scope>NUCLEOTIDE SEQUENCE [LARGE SCALE GENOMIC DNA]</scope>
    <source>
        <strain evidence="1 2">FZUC8N2.13</strain>
    </source>
</reference>
<keyword evidence="2" id="KW-1185">Reference proteome</keyword>
<evidence type="ECO:0000313" key="2">
    <source>
        <dbReference type="Proteomes" id="UP001574169"/>
    </source>
</evidence>
<dbReference type="EMBL" id="JBCFQL010000011">
    <property type="protein sequence ID" value="MFA9191919.1"/>
    <property type="molecule type" value="Genomic_DNA"/>
</dbReference>
<protein>
    <recommendedName>
        <fullName evidence="3">DUF4369 domain-containing protein</fullName>
    </recommendedName>
</protein>
<sequence length="227" mass="26093">MSKIIIIFLLITTSCFAQLELRNNPYLKGEIILIDGNVKNGFVKLNGSAFSVEFKENEDQRKPDKIDYKSINKIVINSELSGRREFYYKKTDADKFYKFVELIYSNNLEVYVYSPDNLSLFYSGVDRSNVNDFLVGGVVFNGSNAIWIGRSSVSVIKENLAKAKNIKHLLSRKDSEKLNFVYSNKKLNEYAVENFSDCPGLISKIENEQLQLENIFEIVDLYNNCKI</sequence>